<name>A0A813VCH7_9BILA</name>
<sequence>MGFFITDGFNMSTLSIELVNILNSLITNQECEEMRVKLDTIDSFYVYCQKNNLVKETNLKEIELRKLEPFPKFVLSEKLRNKNETGFKINFLNFNEETTSKMIKTSKDHKIRMTSFFYTIGLYALKELYDQNEIEFPKDILIDIAVSLRIRYKPILDFCHIRSHVSLITFQIEDDQFGDFRDFWRDAQILDELIKQKSDIDNGILFSMTHDFQALNEIDKIFNSNKSRDELFDEMSKNHNCDLAFSNLGSYVNDIVKEEEEGPFVIKEMYCSDSIQTKASIGIIQHIIFWKGEMMIQFGASKSKISSVNMNKYIKNFENIIKDLINE</sequence>
<evidence type="ECO:0000313" key="2">
    <source>
        <dbReference type="Proteomes" id="UP000663879"/>
    </source>
</evidence>
<reference evidence="1" key="1">
    <citation type="submission" date="2021-02" db="EMBL/GenBank/DDBJ databases">
        <authorList>
            <person name="Nowell W R."/>
        </authorList>
    </citation>
    <scope>NUCLEOTIDE SEQUENCE</scope>
    <source>
        <strain evidence="1">Ploen Becks lab</strain>
    </source>
</reference>
<evidence type="ECO:0008006" key="3">
    <source>
        <dbReference type="Google" id="ProtNLM"/>
    </source>
</evidence>
<evidence type="ECO:0000313" key="1">
    <source>
        <dbReference type="EMBL" id="CAF0835741.1"/>
    </source>
</evidence>
<protein>
    <recommendedName>
        <fullName evidence="3">Condensation domain-containing protein</fullName>
    </recommendedName>
</protein>
<dbReference type="OrthoDB" id="10402340at2759"/>
<dbReference type="InterPro" id="IPR052058">
    <property type="entry name" value="Alcohol_O-acetyltransferase"/>
</dbReference>
<keyword evidence="2" id="KW-1185">Reference proteome</keyword>
<comment type="caution">
    <text evidence="1">The sequence shown here is derived from an EMBL/GenBank/DDBJ whole genome shotgun (WGS) entry which is preliminary data.</text>
</comment>
<dbReference type="AlphaFoldDB" id="A0A813VCH7"/>
<organism evidence="1 2">
    <name type="scientific">Brachionus calyciflorus</name>
    <dbReference type="NCBI Taxonomy" id="104777"/>
    <lineage>
        <taxon>Eukaryota</taxon>
        <taxon>Metazoa</taxon>
        <taxon>Spiralia</taxon>
        <taxon>Gnathifera</taxon>
        <taxon>Rotifera</taxon>
        <taxon>Eurotatoria</taxon>
        <taxon>Monogononta</taxon>
        <taxon>Pseudotrocha</taxon>
        <taxon>Ploima</taxon>
        <taxon>Brachionidae</taxon>
        <taxon>Brachionus</taxon>
    </lineage>
</organism>
<dbReference type="PANTHER" id="PTHR28037:SF1">
    <property type="entry name" value="ALCOHOL O-ACETYLTRANSFERASE 1-RELATED"/>
    <property type="match status" value="1"/>
</dbReference>
<dbReference type="EMBL" id="CAJNOC010001109">
    <property type="protein sequence ID" value="CAF0835741.1"/>
    <property type="molecule type" value="Genomic_DNA"/>
</dbReference>
<dbReference type="PANTHER" id="PTHR28037">
    <property type="entry name" value="ALCOHOL O-ACETYLTRANSFERASE 1-RELATED"/>
    <property type="match status" value="1"/>
</dbReference>
<gene>
    <name evidence="1" type="ORF">OXX778_LOCUS8196</name>
</gene>
<proteinExistence type="predicted"/>
<dbReference type="Proteomes" id="UP000663879">
    <property type="component" value="Unassembled WGS sequence"/>
</dbReference>
<accession>A0A813VCH7</accession>